<sequence>MKKIFVGILSLSLIILTGCSSSEKRISNPMSSGPFHSKNYILNQSRTISVGEQLLKVEGASDATYVEIPTFISRDDIKITALAGNEITTIARNQKLKSPFSLKIDDKVYYMLPIQNKANSSKYKLAYLFLDKDSLTLETKVRDMFDLPARISNNVPFIKGENEKEYSTLYGEVNYDIVYNGISGDTIRLTYREFTSNDLARPAFFQDITYNKNTKIIKFKKIEIQILKLTNNELTYKVIKDGM</sequence>
<dbReference type="Proteomes" id="UP001279681">
    <property type="component" value="Unassembled WGS sequence"/>
</dbReference>
<dbReference type="PROSITE" id="PS51257">
    <property type="entry name" value="PROKAR_LIPOPROTEIN"/>
    <property type="match status" value="1"/>
</dbReference>
<comment type="caution">
    <text evidence="1">The sequence shown here is derived from an EMBL/GenBank/DDBJ whole genome shotgun (WGS) entry which is preliminary data.</text>
</comment>
<dbReference type="EMBL" id="JAVIKH010000033">
    <property type="protein sequence ID" value="MDX8337359.1"/>
    <property type="molecule type" value="Genomic_DNA"/>
</dbReference>
<organism evidence="1 2">
    <name type="scientific">Candidatus Cetobacterium colombiensis</name>
    <dbReference type="NCBI Taxonomy" id="3073100"/>
    <lineage>
        <taxon>Bacteria</taxon>
        <taxon>Fusobacteriati</taxon>
        <taxon>Fusobacteriota</taxon>
        <taxon>Fusobacteriia</taxon>
        <taxon>Fusobacteriales</taxon>
        <taxon>Fusobacteriaceae</taxon>
        <taxon>Cetobacterium</taxon>
    </lineage>
</organism>
<gene>
    <name evidence="1" type="ORF">RFV38_12810</name>
</gene>
<evidence type="ECO:0000313" key="2">
    <source>
        <dbReference type="Proteomes" id="UP001279681"/>
    </source>
</evidence>
<proteinExistence type="predicted"/>
<protein>
    <submittedName>
        <fullName evidence="1">Uncharacterized protein</fullName>
    </submittedName>
</protein>
<reference evidence="2" key="1">
    <citation type="submission" date="2023-07" db="EMBL/GenBank/DDBJ databases">
        <authorList>
            <person name="Colorado M.A."/>
            <person name="Villamil L.M."/>
            <person name="Melo J.F."/>
            <person name="Rodriguez J.A."/>
            <person name="Ruiz R.Y."/>
        </authorList>
    </citation>
    <scope>NUCLEOTIDE SEQUENCE [LARGE SCALE GENOMIC DNA]</scope>
    <source>
        <strain evidence="2">C33</strain>
    </source>
</reference>
<accession>A0ABU4WF83</accession>
<name>A0ABU4WF83_9FUSO</name>
<keyword evidence="2" id="KW-1185">Reference proteome</keyword>
<dbReference type="RefSeq" id="WP_320314700.1">
    <property type="nucleotide sequence ID" value="NZ_JAVIKH010000033.1"/>
</dbReference>
<evidence type="ECO:0000313" key="1">
    <source>
        <dbReference type="EMBL" id="MDX8337359.1"/>
    </source>
</evidence>